<sequence length="74" mass="8228">MKYNLKGNNNILSPLEQILHNRGVTDVDGFLKAGSDHSVTNHYSKLDNIDKAVDCLLKHIGGDNNIWVQVDPDV</sequence>
<protein>
    <submittedName>
        <fullName evidence="1">Uncharacterized protein</fullName>
    </submittedName>
</protein>
<gene>
    <name evidence="1" type="ORF">CIL05_07550</name>
</gene>
<evidence type="ECO:0000313" key="1">
    <source>
        <dbReference type="EMBL" id="PAV30316.1"/>
    </source>
</evidence>
<dbReference type="EMBL" id="NPOA01000004">
    <property type="protein sequence ID" value="PAV30316.1"/>
    <property type="molecule type" value="Genomic_DNA"/>
</dbReference>
<reference evidence="1 2" key="1">
    <citation type="submission" date="2017-08" db="EMBL/GenBank/DDBJ databases">
        <title>Virgibacillus indicus sp. nov. and Virgibacillus profoundi sp. nov, two moderately halophilic bacteria isolated from marine sediment by using the Microfluidic Streak Plate.</title>
        <authorList>
            <person name="Xu B."/>
            <person name="Hu B."/>
            <person name="Wang J."/>
            <person name="Zhu Y."/>
            <person name="Huang L."/>
            <person name="Du W."/>
            <person name="Huang Y."/>
        </authorList>
    </citation>
    <scope>NUCLEOTIDE SEQUENCE [LARGE SCALE GENOMIC DNA]</scope>
    <source>
        <strain evidence="1 2">IO3-P3-H5</strain>
    </source>
</reference>
<dbReference type="AlphaFoldDB" id="A0A2A2IG71"/>
<proteinExistence type="predicted"/>
<evidence type="ECO:0000313" key="2">
    <source>
        <dbReference type="Proteomes" id="UP000218887"/>
    </source>
</evidence>
<dbReference type="Proteomes" id="UP000218887">
    <property type="component" value="Unassembled WGS sequence"/>
</dbReference>
<name>A0A2A2IG71_9BACI</name>
<comment type="caution">
    <text evidence="1">The sequence shown here is derived from an EMBL/GenBank/DDBJ whole genome shotgun (WGS) entry which is preliminary data.</text>
</comment>
<organism evidence="1 2">
    <name type="scientific">Virgibacillus profundi</name>
    <dbReference type="NCBI Taxonomy" id="2024555"/>
    <lineage>
        <taxon>Bacteria</taxon>
        <taxon>Bacillati</taxon>
        <taxon>Bacillota</taxon>
        <taxon>Bacilli</taxon>
        <taxon>Bacillales</taxon>
        <taxon>Bacillaceae</taxon>
        <taxon>Virgibacillus</taxon>
    </lineage>
</organism>
<dbReference type="RefSeq" id="WP_095654918.1">
    <property type="nucleotide sequence ID" value="NZ_NPOA01000004.1"/>
</dbReference>
<accession>A0A2A2IG71</accession>
<keyword evidence="2" id="KW-1185">Reference proteome</keyword>
<dbReference type="OrthoDB" id="9809852at2"/>